<evidence type="ECO:0000313" key="3">
    <source>
        <dbReference type="Proteomes" id="UP000198788"/>
    </source>
</evidence>
<evidence type="ECO:0000313" key="2">
    <source>
        <dbReference type="EMBL" id="SFS44295.1"/>
    </source>
</evidence>
<keyword evidence="1" id="KW-0732">Signal</keyword>
<accession>A0A1I6PW67</accession>
<dbReference type="Proteomes" id="UP000198788">
    <property type="component" value="Unassembled WGS sequence"/>
</dbReference>
<protein>
    <submittedName>
        <fullName evidence="2">Uncharacterized protein</fullName>
    </submittedName>
</protein>
<evidence type="ECO:0000256" key="1">
    <source>
        <dbReference type="SAM" id="SignalP"/>
    </source>
</evidence>
<organism evidence="2 3">
    <name type="scientific">Brevundimonas viscosa</name>
    <dbReference type="NCBI Taxonomy" id="871741"/>
    <lineage>
        <taxon>Bacteria</taxon>
        <taxon>Pseudomonadati</taxon>
        <taxon>Pseudomonadota</taxon>
        <taxon>Alphaproteobacteria</taxon>
        <taxon>Caulobacterales</taxon>
        <taxon>Caulobacteraceae</taxon>
        <taxon>Brevundimonas</taxon>
    </lineage>
</organism>
<dbReference type="RefSeq" id="WP_092308043.1">
    <property type="nucleotide sequence ID" value="NZ_FOZV01000002.1"/>
</dbReference>
<feature type="signal peptide" evidence="1">
    <location>
        <begin position="1"/>
        <end position="19"/>
    </location>
</feature>
<dbReference type="AlphaFoldDB" id="A0A1I6PW67"/>
<feature type="chain" id="PRO_5011453904" evidence="1">
    <location>
        <begin position="20"/>
        <end position="327"/>
    </location>
</feature>
<proteinExistence type="predicted"/>
<keyword evidence="3" id="KW-1185">Reference proteome</keyword>
<sequence>MIALLLAGALLSAADPYTASVPFAAAPNQDAAAATAPQDAPLRLEDVTVTGRPLDSLIRDFVSEVAEPNPRRGLARWSGDICVGVANLRAEAAQYLADRVSTVAEDLGLDPGQPGCTPTIMIVATGDGGELARTLVEERRRAFRMGGSGMDRGGVALADFRDADRPVRWWQVSMPVDSETGLRATRIPGECRDACLDPVDYAPQINVFAASRLRTQIVDNIFRTIVIVDVDDVAQLSIQQLADYIAMVTLAQINPDADTSAYSSILNVFDDPESSPHLTDWDLAYLGGLYAAERNHLNRRANRTEVAASIRRAHERVREDEDAATDD</sequence>
<reference evidence="3" key="1">
    <citation type="submission" date="2016-10" db="EMBL/GenBank/DDBJ databases">
        <authorList>
            <person name="Varghese N."/>
            <person name="Submissions S."/>
        </authorList>
    </citation>
    <scope>NUCLEOTIDE SEQUENCE [LARGE SCALE GENOMIC DNA]</scope>
    <source>
        <strain evidence="3">CGMCC 1.10683</strain>
    </source>
</reference>
<dbReference type="EMBL" id="FOZV01000002">
    <property type="protein sequence ID" value="SFS44295.1"/>
    <property type="molecule type" value="Genomic_DNA"/>
</dbReference>
<gene>
    <name evidence="2" type="ORF">SAMN05192570_1325</name>
</gene>
<dbReference type="OrthoDB" id="7218943at2"/>
<name>A0A1I6PW67_9CAUL</name>
<dbReference type="STRING" id="871741.SAMN05192570_1325"/>